<gene>
    <name evidence="11" type="primary">Mo01839</name>
    <name evidence="11" type="ORF">E5Q_01839</name>
</gene>
<evidence type="ECO:0000256" key="3">
    <source>
        <dbReference type="ARBA" id="ARBA00010288"/>
    </source>
</evidence>
<comment type="subcellular location">
    <subcellularLocation>
        <location evidence="1 10">Endoplasmic reticulum membrane</location>
        <topology evidence="1 10">Multi-pass membrane protein</topology>
    </subcellularLocation>
</comment>
<feature type="transmembrane region" description="Helical" evidence="10">
    <location>
        <begin position="184"/>
        <end position="203"/>
    </location>
</feature>
<keyword evidence="10" id="KW-0813">Transport</keyword>
<dbReference type="PANTHER" id="PTHR13117">
    <property type="entry name" value="ENDOPLASMIC RETICULUM MULTISPAN TRANSMEMBRANE PROTEIN-RELATED"/>
    <property type="match status" value="1"/>
</dbReference>
<dbReference type="HOGENOM" id="CLU_023360_3_1_1"/>
<keyword evidence="12" id="KW-1185">Reference proteome</keyword>
<evidence type="ECO:0000313" key="11">
    <source>
        <dbReference type="EMBL" id="GAA95184.1"/>
    </source>
</evidence>
<dbReference type="InParanoid" id="G7DX74"/>
<dbReference type="eggNOG" id="KOG2864">
    <property type="taxonomic scope" value="Eukaryota"/>
</dbReference>
<keyword evidence="4 10" id="KW-0812">Transmembrane</keyword>
<proteinExistence type="inferred from homology"/>
<dbReference type="AlphaFoldDB" id="G7DX74"/>
<dbReference type="InterPro" id="IPR007594">
    <property type="entry name" value="RFT1"/>
</dbReference>
<protein>
    <recommendedName>
        <fullName evidence="8 10">Man(5)GlcNAc(2)-PP-dolichol translocation protein RFT1</fullName>
    </recommendedName>
</protein>
<accession>G7DX74</accession>
<dbReference type="PANTHER" id="PTHR13117:SF5">
    <property type="entry name" value="PROTEIN RFT1 HOMOLOG"/>
    <property type="match status" value="1"/>
</dbReference>
<dbReference type="GO" id="GO:0034203">
    <property type="term" value="P:glycolipid translocation"/>
    <property type="evidence" value="ECO:0007669"/>
    <property type="project" value="TreeGrafter"/>
</dbReference>
<evidence type="ECO:0000313" key="12">
    <source>
        <dbReference type="Proteomes" id="UP000009131"/>
    </source>
</evidence>
<keyword evidence="6 10" id="KW-1133">Transmembrane helix</keyword>
<reference evidence="11 12" key="1">
    <citation type="journal article" date="2011" name="J. Gen. Appl. Microbiol.">
        <title>Draft genome sequencing of the enigmatic basidiomycete Mixia osmundae.</title>
        <authorList>
            <person name="Nishida H."/>
            <person name="Nagatsuka Y."/>
            <person name="Sugiyama J."/>
        </authorList>
    </citation>
    <scope>NUCLEOTIDE SEQUENCE [LARGE SCALE GENOMIC DNA]</scope>
    <source>
        <strain evidence="12">CBS 9802 / IAM 14324 / JCM 22182 / KY 12970</strain>
    </source>
</reference>
<feature type="transmembrane region" description="Helical" evidence="10">
    <location>
        <begin position="312"/>
        <end position="337"/>
    </location>
</feature>
<feature type="transmembrane region" description="Helical" evidence="10">
    <location>
        <begin position="224"/>
        <end position="244"/>
    </location>
</feature>
<evidence type="ECO:0000256" key="8">
    <source>
        <dbReference type="ARBA" id="ARBA00044793"/>
    </source>
</evidence>
<evidence type="ECO:0000256" key="10">
    <source>
        <dbReference type="RuleBase" id="RU365067"/>
    </source>
</evidence>
<sequence>AVIFKAIVTVLVLMWAGDIAALLAFGCGQLAYASVLVAGYRWQSQVVADRSKSRDEKTTMLAWALSKQSLVKQFLTEGDKLIVSRVSPIEDQGGYAVALNYGSLIARIVFQPVEESSRLYFSQALNGREQDDKSAKADTARAWQVLSSLITAHLHLALLLVTIAPPLVPPLLHHVLGARWSATSAPVVLQAYCYFIPALGLNGSTEAFMQAVASPDQLARVSRLMTVFSAIYIAACYVFVQTMGLKERGLIYANIVNMALRIMLCSRFIKRYFEKRKITTASKIWRPGTIVILAFAASGALTRYTVAKVDVYGLRGFLVAASAGALLASACLALSAYCERDRLKLLLTRQR</sequence>
<evidence type="ECO:0000256" key="4">
    <source>
        <dbReference type="ARBA" id="ARBA00022692"/>
    </source>
</evidence>
<comment type="similarity">
    <text evidence="3 10">Belongs to the RFT1 family.</text>
</comment>
<dbReference type="Pfam" id="PF04506">
    <property type="entry name" value="Rft-1"/>
    <property type="match status" value="1"/>
</dbReference>
<comment type="pathway">
    <text evidence="2">Protein modification; protein glycosylation.</text>
</comment>
<evidence type="ECO:0000256" key="1">
    <source>
        <dbReference type="ARBA" id="ARBA00004477"/>
    </source>
</evidence>
<dbReference type="FunCoup" id="G7DX74">
    <property type="interactions" value="290"/>
</dbReference>
<comment type="caution">
    <text evidence="11">The sequence shown here is derived from an EMBL/GenBank/DDBJ whole genome shotgun (WGS) entry which is preliminary data.</text>
</comment>
<dbReference type="STRING" id="764103.G7DX74"/>
<keyword evidence="5 10" id="KW-0256">Endoplasmic reticulum</keyword>
<feature type="transmembrane region" description="Helical" evidence="10">
    <location>
        <begin position="143"/>
        <end position="164"/>
    </location>
</feature>
<feature type="non-terminal residue" evidence="11">
    <location>
        <position position="1"/>
    </location>
</feature>
<feature type="transmembrane region" description="Helical" evidence="10">
    <location>
        <begin position="19"/>
        <end position="42"/>
    </location>
</feature>
<evidence type="ECO:0000256" key="7">
    <source>
        <dbReference type="ARBA" id="ARBA00023136"/>
    </source>
</evidence>
<name>G7DX74_MIXOS</name>
<feature type="transmembrane region" description="Helical" evidence="10">
    <location>
        <begin position="290"/>
        <end position="306"/>
    </location>
</feature>
<dbReference type="EMBL" id="BABT02000059">
    <property type="protein sequence ID" value="GAA95184.1"/>
    <property type="molecule type" value="Genomic_DNA"/>
</dbReference>
<comment type="caution">
    <text evidence="10">Lacks conserved residue(s) required for the propagation of feature annotation.</text>
</comment>
<dbReference type="OrthoDB" id="9979195at2759"/>
<evidence type="ECO:0000256" key="5">
    <source>
        <dbReference type="ARBA" id="ARBA00022824"/>
    </source>
</evidence>
<evidence type="ECO:0000256" key="6">
    <source>
        <dbReference type="ARBA" id="ARBA00022989"/>
    </source>
</evidence>
<dbReference type="GO" id="GO:0005789">
    <property type="term" value="C:endoplasmic reticulum membrane"/>
    <property type="evidence" value="ECO:0007669"/>
    <property type="project" value="UniProtKB-SubCell"/>
</dbReference>
<dbReference type="GO" id="GO:0006488">
    <property type="term" value="P:dolichol-linked oligosaccharide biosynthetic process"/>
    <property type="evidence" value="ECO:0007669"/>
    <property type="project" value="InterPro"/>
</dbReference>
<evidence type="ECO:0000256" key="9">
    <source>
        <dbReference type="ARBA" id="ARBA00045912"/>
    </source>
</evidence>
<evidence type="ECO:0000256" key="2">
    <source>
        <dbReference type="ARBA" id="ARBA00004922"/>
    </source>
</evidence>
<reference evidence="11 12" key="2">
    <citation type="journal article" date="2012" name="Open Biol.">
        <title>Characteristics of nucleosomes and linker DNA regions on the genome of the basidiomycete Mixia osmundae revealed by mono- and dinucleosome mapping.</title>
        <authorList>
            <person name="Nishida H."/>
            <person name="Kondo S."/>
            <person name="Matsumoto T."/>
            <person name="Suzuki Y."/>
            <person name="Yoshikawa H."/>
            <person name="Taylor T.D."/>
            <person name="Sugiyama J."/>
        </authorList>
    </citation>
    <scope>NUCLEOTIDE SEQUENCE [LARGE SCALE GENOMIC DNA]</scope>
    <source>
        <strain evidence="12">CBS 9802 / IAM 14324 / JCM 22182 / KY 12970</strain>
    </source>
</reference>
<organism evidence="11 12">
    <name type="scientific">Mixia osmundae (strain CBS 9802 / IAM 14324 / JCM 22182 / KY 12970)</name>
    <dbReference type="NCBI Taxonomy" id="764103"/>
    <lineage>
        <taxon>Eukaryota</taxon>
        <taxon>Fungi</taxon>
        <taxon>Dikarya</taxon>
        <taxon>Basidiomycota</taxon>
        <taxon>Pucciniomycotina</taxon>
        <taxon>Mixiomycetes</taxon>
        <taxon>Mixiales</taxon>
        <taxon>Mixiaceae</taxon>
        <taxon>Mixia</taxon>
    </lineage>
</organism>
<dbReference type="Proteomes" id="UP000009131">
    <property type="component" value="Unassembled WGS sequence"/>
</dbReference>
<comment type="function">
    <text evidence="9 10">Intramembrane glycolipid transporter that operates in the biosynthetic pathway of dolichol-linked oligosaccharides, the glycan precursors employed in protein asparagine (N)-glycosylation. The sequential addition of sugars to dolichol pyrophosphate produces dolichol-linked oligosaccharides containing fourteen sugars, including two GlcNAcs, nine mannoses and three glucoses. Once assembled, the oligosaccharide is transferred from the lipid to nascent proteins by oligosaccharyltransferases. The assembly of dolichol-linked oligosaccharides begins on the cytosolic side of the endoplasmic reticulum membrane and finishes in its lumen. RFT1 could mediate the translocation of the cytosolically oriented intermediate DolPP-GlcNAc2Man5, produced by ALG11, into the ER lumen where dolichol-linked oligosaccharides assembly continues. However, the intramembrane lipid transporter activity could not be confirmed in vitro.</text>
</comment>
<feature type="transmembrane region" description="Helical" evidence="10">
    <location>
        <begin position="250"/>
        <end position="269"/>
    </location>
</feature>
<keyword evidence="7 10" id="KW-0472">Membrane</keyword>